<evidence type="ECO:0000256" key="9">
    <source>
        <dbReference type="SAM" id="MobiDB-lite"/>
    </source>
</evidence>
<keyword evidence="7 8" id="KW-0472">Membrane</keyword>
<organism evidence="10 11">
    <name type="scientific">Thermobifida alba</name>
    <name type="common">Thermomonospora alba</name>
    <dbReference type="NCBI Taxonomy" id="53522"/>
    <lineage>
        <taxon>Bacteria</taxon>
        <taxon>Bacillati</taxon>
        <taxon>Actinomycetota</taxon>
        <taxon>Actinomycetes</taxon>
        <taxon>Streptosporangiales</taxon>
        <taxon>Nocardiopsidaceae</taxon>
        <taxon>Thermobifida</taxon>
    </lineage>
</organism>
<feature type="transmembrane region" description="Helical" evidence="8">
    <location>
        <begin position="188"/>
        <end position="207"/>
    </location>
</feature>
<keyword evidence="4 8" id="KW-1003">Cell membrane</keyword>
<evidence type="ECO:0000256" key="5">
    <source>
        <dbReference type="ARBA" id="ARBA00022692"/>
    </source>
</evidence>
<feature type="transmembrane region" description="Helical" evidence="8">
    <location>
        <begin position="397"/>
        <end position="415"/>
    </location>
</feature>
<evidence type="ECO:0000256" key="4">
    <source>
        <dbReference type="ARBA" id="ARBA00022475"/>
    </source>
</evidence>
<gene>
    <name evidence="10" type="ORF">FOF52_11335</name>
</gene>
<dbReference type="EMBL" id="CP051627">
    <property type="protein sequence ID" value="UPT21465.1"/>
    <property type="molecule type" value="Genomic_DNA"/>
</dbReference>
<feature type="transmembrane region" description="Helical" evidence="8">
    <location>
        <begin position="214"/>
        <end position="238"/>
    </location>
</feature>
<keyword evidence="11" id="KW-1185">Reference proteome</keyword>
<evidence type="ECO:0000256" key="7">
    <source>
        <dbReference type="ARBA" id="ARBA00023136"/>
    </source>
</evidence>
<keyword evidence="8" id="KW-0769">Symport</keyword>
<reference evidence="10 11" key="1">
    <citation type="submission" date="2020-04" db="EMBL/GenBank/DDBJ databases">
        <title>Thermobifida alba genome sequencing and assembly.</title>
        <authorList>
            <person name="Luzics S."/>
            <person name="Horvath B."/>
            <person name="Nagy I."/>
            <person name="Toth A."/>
            <person name="Nagy I."/>
            <person name="Kukolya J."/>
        </authorList>
    </citation>
    <scope>NUCLEOTIDE SEQUENCE [LARGE SCALE GENOMIC DNA]</scope>
    <source>
        <strain evidence="10 11">DSM 43795</strain>
    </source>
</reference>
<dbReference type="PRINTS" id="PR00175">
    <property type="entry name" value="NAALASMPORT"/>
</dbReference>
<comment type="similarity">
    <text evidence="2 8">Belongs to the alanine or glycine:cation symporter (AGCS) (TC 2.A.25) family.</text>
</comment>
<dbReference type="Gene3D" id="1.20.1740.10">
    <property type="entry name" value="Amino acid/polyamine transporter I"/>
    <property type="match status" value="1"/>
</dbReference>
<dbReference type="Proteomes" id="UP000832041">
    <property type="component" value="Chromosome"/>
</dbReference>
<feature type="transmembrane region" description="Helical" evidence="8">
    <location>
        <begin position="74"/>
        <end position="94"/>
    </location>
</feature>
<evidence type="ECO:0000256" key="2">
    <source>
        <dbReference type="ARBA" id="ARBA00009261"/>
    </source>
</evidence>
<sequence length="493" mass="51783">MEEEEKSILFVVNDVIWGPYVLIPLLLGTGIFLTIRLGGLQFRVLGHALWLALVRRKEQRGEGDISHYQALSTALAATVGVGNITGAALAIGLGGPGALFWMWVTGLLGMATKYSEALLGVKYRRRDARGEQSGGPMFYLRHGVGGGFGLVLGFLFALFGAVAAFGIGNMTQANTVSAQLESVWSVPTWATGAAMVVVVGAVVLGGIKSIGRFAAGVVPVMIVAYVLIAVTVLVVHVADLPAALALVFRDAFTGEAAAGGLLGSALLYAIQQGVARGIFSNESGLGTGGIAAAAAKTNQPVRQAMVSMTQTFIDTIIVVTMTCMVIIVTGAWRQAGSEDGSLMTSLGMAEGLGRISPALEPLGQYTVAIAVVFFAFTTLVGWCYYGERCMDYLVGRAAVVPFRIVFTLVVFVGATTELSTVWKFSDIANGLMALPNLLGLLLLSPIVVAETKRYFANPNWRDPDLVDVSGPGVPGPRRADPDVSEPPEVSPRG</sequence>
<dbReference type="PANTHER" id="PTHR30330:SF3">
    <property type="entry name" value="TRANSCRIPTIONAL REGULATOR, LRP FAMILY"/>
    <property type="match status" value="1"/>
</dbReference>
<name>A0ABY4L1B7_THEAE</name>
<dbReference type="InterPro" id="IPR001463">
    <property type="entry name" value="Na/Ala_symport"/>
</dbReference>
<keyword evidence="5 8" id="KW-0812">Transmembrane</keyword>
<evidence type="ECO:0000256" key="3">
    <source>
        <dbReference type="ARBA" id="ARBA00022448"/>
    </source>
</evidence>
<evidence type="ECO:0000256" key="8">
    <source>
        <dbReference type="RuleBase" id="RU363064"/>
    </source>
</evidence>
<feature type="transmembrane region" description="Helical" evidence="8">
    <location>
        <begin position="250"/>
        <end position="270"/>
    </location>
</feature>
<evidence type="ECO:0000313" key="10">
    <source>
        <dbReference type="EMBL" id="UPT21465.1"/>
    </source>
</evidence>
<accession>A0ABY4L1B7</accession>
<feature type="region of interest" description="Disordered" evidence="9">
    <location>
        <begin position="464"/>
        <end position="493"/>
    </location>
</feature>
<evidence type="ECO:0000313" key="11">
    <source>
        <dbReference type="Proteomes" id="UP000832041"/>
    </source>
</evidence>
<dbReference type="RefSeq" id="WP_248589944.1">
    <property type="nucleotide sequence ID" value="NZ_BAABEB010000002.1"/>
</dbReference>
<proteinExistence type="inferred from homology"/>
<feature type="transmembrane region" description="Helical" evidence="8">
    <location>
        <begin position="100"/>
        <end position="121"/>
    </location>
</feature>
<feature type="transmembrane region" description="Helical" evidence="8">
    <location>
        <begin position="312"/>
        <end position="332"/>
    </location>
</feature>
<keyword evidence="3 8" id="KW-0813">Transport</keyword>
<comment type="subcellular location">
    <subcellularLocation>
        <location evidence="1 8">Cell membrane</location>
        <topology evidence="1 8">Multi-pass membrane protein</topology>
    </subcellularLocation>
</comment>
<keyword evidence="6 8" id="KW-1133">Transmembrane helix</keyword>
<evidence type="ECO:0000256" key="1">
    <source>
        <dbReference type="ARBA" id="ARBA00004651"/>
    </source>
</evidence>
<protein>
    <submittedName>
        <fullName evidence="10">Sodium:alanine symporter family protein</fullName>
    </submittedName>
</protein>
<feature type="transmembrane region" description="Helical" evidence="8">
    <location>
        <begin position="427"/>
        <end position="448"/>
    </location>
</feature>
<feature type="transmembrane region" description="Helical" evidence="8">
    <location>
        <begin position="142"/>
        <end position="168"/>
    </location>
</feature>
<dbReference type="Pfam" id="PF01235">
    <property type="entry name" value="Na_Ala_symp"/>
    <property type="match status" value="1"/>
</dbReference>
<dbReference type="NCBIfam" id="TIGR00835">
    <property type="entry name" value="agcS"/>
    <property type="match status" value="1"/>
</dbReference>
<evidence type="ECO:0000256" key="6">
    <source>
        <dbReference type="ARBA" id="ARBA00022989"/>
    </source>
</evidence>
<feature type="transmembrane region" description="Helical" evidence="8">
    <location>
        <begin position="20"/>
        <end position="53"/>
    </location>
</feature>
<dbReference type="PANTHER" id="PTHR30330">
    <property type="entry name" value="AGSS FAMILY TRANSPORTER, SODIUM-ALANINE"/>
    <property type="match status" value="1"/>
</dbReference>
<feature type="transmembrane region" description="Helical" evidence="8">
    <location>
        <begin position="362"/>
        <end position="385"/>
    </location>
</feature>